<protein>
    <submittedName>
        <fullName evidence="7">DNA-binding response regulator</fullName>
    </submittedName>
</protein>
<evidence type="ECO:0000256" key="1">
    <source>
        <dbReference type="ARBA" id="ARBA00023015"/>
    </source>
</evidence>
<dbReference type="RefSeq" id="WP_126788116.1">
    <property type="nucleotide sequence ID" value="NZ_PIPN01000001.1"/>
</dbReference>
<keyword evidence="8" id="KW-1185">Reference proteome</keyword>
<keyword evidence="2 7" id="KW-0238">DNA-binding</keyword>
<dbReference type="Pfam" id="PF00072">
    <property type="entry name" value="Response_reg"/>
    <property type="match status" value="1"/>
</dbReference>
<dbReference type="InterPro" id="IPR000792">
    <property type="entry name" value="Tscrpt_reg_LuxR_C"/>
</dbReference>
<dbReference type="PRINTS" id="PR00038">
    <property type="entry name" value="HTHLUXR"/>
</dbReference>
<dbReference type="GO" id="GO:0003677">
    <property type="term" value="F:DNA binding"/>
    <property type="evidence" value="ECO:0007669"/>
    <property type="project" value="UniProtKB-KW"/>
</dbReference>
<dbReference type="PANTHER" id="PTHR44688:SF16">
    <property type="entry name" value="DNA-BINDING TRANSCRIPTIONAL ACTIVATOR DEVR_DOSR"/>
    <property type="match status" value="1"/>
</dbReference>
<dbReference type="InterPro" id="IPR011006">
    <property type="entry name" value="CheY-like_superfamily"/>
</dbReference>
<dbReference type="Pfam" id="PF00196">
    <property type="entry name" value="GerE"/>
    <property type="match status" value="1"/>
</dbReference>
<evidence type="ECO:0000256" key="2">
    <source>
        <dbReference type="ARBA" id="ARBA00023125"/>
    </source>
</evidence>
<dbReference type="SUPFAM" id="SSF46894">
    <property type="entry name" value="C-terminal effector domain of the bipartite response regulators"/>
    <property type="match status" value="1"/>
</dbReference>
<sequence>MSRKTLVYVVDDEPEIRETLRNVFEFSGFEVQCFADANAFLGSTIRSINSCIVLDLRLPEMSGLELQSRLRQLDLNLPIVIYTGNADVGTTVKALGDGAFTLLQKPASNDELIKTVKNAVEHSDKENTQRVQIENAHEHLRSLSDREREIAELLADGYRAAEVAQSLTISARTVETHRTHIFRKLNIKSVATLAKLVVLSDL</sequence>
<proteinExistence type="predicted"/>
<dbReference type="Gene3D" id="3.40.50.2300">
    <property type="match status" value="1"/>
</dbReference>
<dbReference type="InterPro" id="IPR001789">
    <property type="entry name" value="Sig_transdc_resp-reg_receiver"/>
</dbReference>
<dbReference type="PROSITE" id="PS50110">
    <property type="entry name" value="RESPONSE_REGULATORY"/>
    <property type="match status" value="1"/>
</dbReference>
<dbReference type="InterPro" id="IPR016032">
    <property type="entry name" value="Sig_transdc_resp-reg_C-effctor"/>
</dbReference>
<name>A0ABY0C232_9GAMM</name>
<dbReference type="PROSITE" id="PS00622">
    <property type="entry name" value="HTH_LUXR_1"/>
    <property type="match status" value="1"/>
</dbReference>
<dbReference type="PROSITE" id="PS50043">
    <property type="entry name" value="HTH_LUXR_2"/>
    <property type="match status" value="1"/>
</dbReference>
<evidence type="ECO:0000259" key="6">
    <source>
        <dbReference type="PROSITE" id="PS50110"/>
    </source>
</evidence>
<evidence type="ECO:0000259" key="5">
    <source>
        <dbReference type="PROSITE" id="PS50043"/>
    </source>
</evidence>
<dbReference type="InterPro" id="IPR036388">
    <property type="entry name" value="WH-like_DNA-bd_sf"/>
</dbReference>
<evidence type="ECO:0000256" key="3">
    <source>
        <dbReference type="ARBA" id="ARBA00023163"/>
    </source>
</evidence>
<dbReference type="Proteomes" id="UP000287410">
    <property type="component" value="Unassembled WGS sequence"/>
</dbReference>
<evidence type="ECO:0000313" key="8">
    <source>
        <dbReference type="Proteomes" id="UP000287410"/>
    </source>
</evidence>
<dbReference type="SMART" id="SM00448">
    <property type="entry name" value="REC"/>
    <property type="match status" value="1"/>
</dbReference>
<comment type="caution">
    <text evidence="7">The sequence shown here is derived from an EMBL/GenBank/DDBJ whole genome shotgun (WGS) entry which is preliminary data.</text>
</comment>
<keyword evidence="1" id="KW-0805">Transcription regulation</keyword>
<dbReference type="SUPFAM" id="SSF52172">
    <property type="entry name" value="CheY-like"/>
    <property type="match status" value="1"/>
</dbReference>
<keyword evidence="3" id="KW-0804">Transcription</keyword>
<reference evidence="7 8" key="1">
    <citation type="journal article" date="2018" name="Front. Microbiol.">
        <title>Genome-Based Analysis Reveals the Taxonomy and Diversity of the Family Idiomarinaceae.</title>
        <authorList>
            <person name="Liu Y."/>
            <person name="Lai Q."/>
            <person name="Shao Z."/>
        </authorList>
    </citation>
    <scope>NUCLEOTIDE SEQUENCE [LARGE SCALE GENOMIC DNA]</scope>
    <source>
        <strain evidence="7 8">GBSy1</strain>
    </source>
</reference>
<feature type="domain" description="Response regulatory" evidence="6">
    <location>
        <begin position="6"/>
        <end position="120"/>
    </location>
</feature>
<dbReference type="Gene3D" id="1.10.10.10">
    <property type="entry name" value="Winged helix-like DNA-binding domain superfamily/Winged helix DNA-binding domain"/>
    <property type="match status" value="1"/>
</dbReference>
<dbReference type="EMBL" id="PIPN01000001">
    <property type="protein sequence ID" value="RUO31917.1"/>
    <property type="molecule type" value="Genomic_DNA"/>
</dbReference>
<dbReference type="CDD" id="cd06170">
    <property type="entry name" value="LuxR_C_like"/>
    <property type="match status" value="1"/>
</dbReference>
<keyword evidence="4" id="KW-0597">Phosphoprotein</keyword>
<gene>
    <name evidence="7" type="ORF">CWE12_02660</name>
</gene>
<feature type="modified residue" description="4-aspartylphosphate" evidence="4">
    <location>
        <position position="55"/>
    </location>
</feature>
<evidence type="ECO:0000313" key="7">
    <source>
        <dbReference type="EMBL" id="RUO31917.1"/>
    </source>
</evidence>
<dbReference type="PANTHER" id="PTHR44688">
    <property type="entry name" value="DNA-BINDING TRANSCRIPTIONAL ACTIVATOR DEVR_DOSR"/>
    <property type="match status" value="1"/>
</dbReference>
<organism evidence="7 8">
    <name type="scientific">Aliidiomarina sedimenti</name>
    <dbReference type="NCBI Taxonomy" id="1933879"/>
    <lineage>
        <taxon>Bacteria</taxon>
        <taxon>Pseudomonadati</taxon>
        <taxon>Pseudomonadota</taxon>
        <taxon>Gammaproteobacteria</taxon>
        <taxon>Alteromonadales</taxon>
        <taxon>Idiomarinaceae</taxon>
        <taxon>Aliidiomarina</taxon>
    </lineage>
</organism>
<evidence type="ECO:0000256" key="4">
    <source>
        <dbReference type="PROSITE-ProRule" id="PRU00169"/>
    </source>
</evidence>
<accession>A0ABY0C232</accession>
<dbReference type="SMART" id="SM00421">
    <property type="entry name" value="HTH_LUXR"/>
    <property type="match status" value="1"/>
</dbReference>
<feature type="domain" description="HTH luxR-type" evidence="5">
    <location>
        <begin position="136"/>
        <end position="201"/>
    </location>
</feature>